<evidence type="ECO:0000313" key="6">
    <source>
        <dbReference type="EMBL" id="PHO18548.1"/>
    </source>
</evidence>
<keyword evidence="3" id="KW-0804">Transcription</keyword>
<protein>
    <submittedName>
        <fullName evidence="5">Transcriptional regulator, AraC family</fullName>
    </submittedName>
</protein>
<reference evidence="6 7" key="1">
    <citation type="submission" date="2017-09" db="EMBL/GenBank/DDBJ databases">
        <title>Arcobacter canalis sp. nov., a new species isolated from a water canal contaminated with urban sewage.</title>
        <authorList>
            <person name="Perez-Cataluna A."/>
            <person name="Salas-Masso N."/>
            <person name="Figueras M.J."/>
        </authorList>
    </citation>
    <scope>NUCLEOTIDE SEQUENCE [LARGE SCALE GENOMIC DNA]</scope>
    <source>
        <strain evidence="6 7">F98-3</strain>
    </source>
</reference>
<dbReference type="Pfam" id="PF01965">
    <property type="entry name" value="DJ-1_PfpI"/>
    <property type="match status" value="1"/>
</dbReference>
<gene>
    <name evidence="5" type="ORF">AMOL_0659</name>
    <name evidence="6" type="ORF">CPU12_04510</name>
</gene>
<dbReference type="PROSITE" id="PS00041">
    <property type="entry name" value="HTH_ARAC_FAMILY_1"/>
    <property type="match status" value="1"/>
</dbReference>
<organism evidence="6 7">
    <name type="scientific">Malaciobacter molluscorum LMG 25693</name>
    <dbReference type="NCBI Taxonomy" id="870501"/>
    <lineage>
        <taxon>Bacteria</taxon>
        <taxon>Pseudomonadati</taxon>
        <taxon>Campylobacterota</taxon>
        <taxon>Epsilonproteobacteria</taxon>
        <taxon>Campylobacterales</taxon>
        <taxon>Arcobacteraceae</taxon>
        <taxon>Malaciobacter</taxon>
    </lineage>
</organism>
<name>A0A2G1DJ68_9BACT</name>
<dbReference type="EMBL" id="NXFY01000005">
    <property type="protein sequence ID" value="PHO18548.1"/>
    <property type="molecule type" value="Genomic_DNA"/>
</dbReference>
<evidence type="ECO:0000256" key="1">
    <source>
        <dbReference type="ARBA" id="ARBA00023015"/>
    </source>
</evidence>
<dbReference type="GO" id="GO:0043565">
    <property type="term" value="F:sequence-specific DNA binding"/>
    <property type="evidence" value="ECO:0007669"/>
    <property type="project" value="InterPro"/>
</dbReference>
<evidence type="ECO:0000313" key="8">
    <source>
        <dbReference type="Proteomes" id="UP000262712"/>
    </source>
</evidence>
<dbReference type="Pfam" id="PF12833">
    <property type="entry name" value="HTH_18"/>
    <property type="match status" value="1"/>
</dbReference>
<proteinExistence type="predicted"/>
<evidence type="ECO:0000256" key="3">
    <source>
        <dbReference type="ARBA" id="ARBA00023163"/>
    </source>
</evidence>
<dbReference type="InterPro" id="IPR009057">
    <property type="entry name" value="Homeodomain-like_sf"/>
</dbReference>
<dbReference type="InterPro" id="IPR052158">
    <property type="entry name" value="INH-QAR"/>
</dbReference>
<dbReference type="RefSeq" id="WP_099341899.1">
    <property type="nucleotide sequence ID" value="NZ_CP032098.1"/>
</dbReference>
<dbReference type="SMART" id="SM00342">
    <property type="entry name" value="HTH_ARAC"/>
    <property type="match status" value="1"/>
</dbReference>
<dbReference type="EMBL" id="CP032098">
    <property type="protein sequence ID" value="AXX91658.1"/>
    <property type="molecule type" value="Genomic_DNA"/>
</dbReference>
<dbReference type="KEGG" id="amol:AMOL_0659"/>
<dbReference type="PROSITE" id="PS01124">
    <property type="entry name" value="HTH_ARAC_FAMILY_2"/>
    <property type="match status" value="1"/>
</dbReference>
<dbReference type="AlphaFoldDB" id="A0A2G1DJ68"/>
<dbReference type="InterPro" id="IPR002818">
    <property type="entry name" value="DJ-1/PfpI"/>
</dbReference>
<keyword evidence="2" id="KW-0238">DNA-binding</keyword>
<accession>A0A2G1DJ68</accession>
<evidence type="ECO:0000313" key="7">
    <source>
        <dbReference type="Proteomes" id="UP000221222"/>
    </source>
</evidence>
<dbReference type="Proteomes" id="UP000262712">
    <property type="component" value="Chromosome"/>
</dbReference>
<evidence type="ECO:0000313" key="5">
    <source>
        <dbReference type="EMBL" id="AXX91658.1"/>
    </source>
</evidence>
<dbReference type="Gene3D" id="3.40.50.880">
    <property type="match status" value="1"/>
</dbReference>
<dbReference type="InterPro" id="IPR029062">
    <property type="entry name" value="Class_I_gatase-like"/>
</dbReference>
<dbReference type="PANTHER" id="PTHR43130">
    <property type="entry name" value="ARAC-FAMILY TRANSCRIPTIONAL REGULATOR"/>
    <property type="match status" value="1"/>
</dbReference>
<dbReference type="SUPFAM" id="SSF52317">
    <property type="entry name" value="Class I glutamine amidotransferase-like"/>
    <property type="match status" value="1"/>
</dbReference>
<dbReference type="InterPro" id="IPR018060">
    <property type="entry name" value="HTH_AraC"/>
</dbReference>
<feature type="domain" description="HTH araC/xylS-type" evidence="4">
    <location>
        <begin position="208"/>
        <end position="306"/>
    </location>
</feature>
<keyword evidence="7" id="KW-1185">Reference proteome</keyword>
<dbReference type="GO" id="GO:0003700">
    <property type="term" value="F:DNA-binding transcription factor activity"/>
    <property type="evidence" value="ECO:0007669"/>
    <property type="project" value="InterPro"/>
</dbReference>
<dbReference type="PANTHER" id="PTHR43130:SF3">
    <property type="entry name" value="HTH-TYPE TRANSCRIPTIONAL REGULATOR RV1931C"/>
    <property type="match status" value="1"/>
</dbReference>
<keyword evidence="1" id="KW-0805">Transcription regulation</keyword>
<reference evidence="5 8" key="2">
    <citation type="submission" date="2018-08" db="EMBL/GenBank/DDBJ databases">
        <title>Complete genome of the Arcobacter molluscorum type strain LMG 25693.</title>
        <authorList>
            <person name="Miller W.G."/>
            <person name="Yee E."/>
            <person name="Bono J.L."/>
        </authorList>
    </citation>
    <scope>NUCLEOTIDE SEQUENCE [LARGE SCALE GENOMIC DNA]</scope>
    <source>
        <strain evidence="5 8">CECT 7696</strain>
    </source>
</reference>
<evidence type="ECO:0000259" key="4">
    <source>
        <dbReference type="PROSITE" id="PS01124"/>
    </source>
</evidence>
<dbReference type="SUPFAM" id="SSF46689">
    <property type="entry name" value="Homeodomain-like"/>
    <property type="match status" value="2"/>
</dbReference>
<dbReference type="Gene3D" id="1.10.10.60">
    <property type="entry name" value="Homeodomain-like"/>
    <property type="match status" value="1"/>
</dbReference>
<sequence>MKIAILILDEVLKSTAYGIDELFNLNNKISKSKDEEEIITEFVGLSSNRYFDCKDISNKQIYEVIIIPPTSRNQKFNIDKKIIDWLIYQHYKGAILTSACLGSFILAKTKLLDGKKATTHWAYEELFKKEFPNIDLKVDKILVDEKSIITAGGVNAYLDLCLYIIEKFHSNKTSTQIANLMLIDRGRDSQQSYKSFSTIFLYDDKQIKQSVIWMKENIHKQISIKDVANEINLTLKTFNRRFKKSLNTTAIKYLQDLRVEKAKELLISTNKSFAQITFEVGYFDENSFRKLFKSRTSINPMDYRKKFKQYIYF</sequence>
<evidence type="ECO:0000256" key="2">
    <source>
        <dbReference type="ARBA" id="ARBA00023125"/>
    </source>
</evidence>
<dbReference type="Proteomes" id="UP000221222">
    <property type="component" value="Unassembled WGS sequence"/>
</dbReference>
<dbReference type="InterPro" id="IPR018062">
    <property type="entry name" value="HTH_AraC-typ_CS"/>
</dbReference>